<evidence type="ECO:0000313" key="1">
    <source>
        <dbReference type="EMBL" id="QDU18220.1"/>
    </source>
</evidence>
<protein>
    <submittedName>
        <fullName evidence="1">Uncharacterized protein</fullName>
    </submittedName>
</protein>
<evidence type="ECO:0000313" key="2">
    <source>
        <dbReference type="Proteomes" id="UP000319576"/>
    </source>
</evidence>
<proteinExistence type="predicted"/>
<dbReference type="EMBL" id="CP036273">
    <property type="protein sequence ID" value="QDU18220.1"/>
    <property type="molecule type" value="Genomic_DNA"/>
</dbReference>
<organism evidence="1 2">
    <name type="scientific">Urbifossiella limnaea</name>
    <dbReference type="NCBI Taxonomy" id="2528023"/>
    <lineage>
        <taxon>Bacteria</taxon>
        <taxon>Pseudomonadati</taxon>
        <taxon>Planctomycetota</taxon>
        <taxon>Planctomycetia</taxon>
        <taxon>Gemmatales</taxon>
        <taxon>Gemmataceae</taxon>
        <taxon>Urbifossiella</taxon>
    </lineage>
</organism>
<dbReference type="KEGG" id="uli:ETAA1_01030"/>
<dbReference type="AlphaFoldDB" id="A0A517XL44"/>
<sequence length="253" mass="28808">MDRHAFWGDRYSEIVRRGDRAPNGYDYSPEALDTFPRYHVLNAVLVEIERLVPADLGNLDAARELILLAGEVADDLFTRPPKGAIERRAMAEERAAFRAHVAGLTAADLTAVEPLLYRRVLTEAESQSLWVRLRDRWCIGACYWYPLDGDPPPGVEAFDAAAFDLAFPPDRLRRHLVARGIGRVWALHEFGPEFEIAVEQFEPYYAFVEGYWSSGNLDWIVYASHESSVTVGGWLLDELRTAWPAHRDHVWRG</sequence>
<reference evidence="1 2" key="1">
    <citation type="submission" date="2019-02" db="EMBL/GenBank/DDBJ databases">
        <title>Deep-cultivation of Planctomycetes and their phenomic and genomic characterization uncovers novel biology.</title>
        <authorList>
            <person name="Wiegand S."/>
            <person name="Jogler M."/>
            <person name="Boedeker C."/>
            <person name="Pinto D."/>
            <person name="Vollmers J."/>
            <person name="Rivas-Marin E."/>
            <person name="Kohn T."/>
            <person name="Peeters S.H."/>
            <person name="Heuer A."/>
            <person name="Rast P."/>
            <person name="Oberbeckmann S."/>
            <person name="Bunk B."/>
            <person name="Jeske O."/>
            <person name="Meyerdierks A."/>
            <person name="Storesund J.E."/>
            <person name="Kallscheuer N."/>
            <person name="Luecker S."/>
            <person name="Lage O.M."/>
            <person name="Pohl T."/>
            <person name="Merkel B.J."/>
            <person name="Hornburger P."/>
            <person name="Mueller R.-W."/>
            <person name="Bruemmer F."/>
            <person name="Labrenz M."/>
            <person name="Spormann A.M."/>
            <person name="Op den Camp H."/>
            <person name="Overmann J."/>
            <person name="Amann R."/>
            <person name="Jetten M.S.M."/>
            <person name="Mascher T."/>
            <person name="Medema M.H."/>
            <person name="Devos D.P."/>
            <person name="Kaster A.-K."/>
            <person name="Ovreas L."/>
            <person name="Rohde M."/>
            <person name="Galperin M.Y."/>
            <person name="Jogler C."/>
        </authorList>
    </citation>
    <scope>NUCLEOTIDE SEQUENCE [LARGE SCALE GENOMIC DNA]</scope>
    <source>
        <strain evidence="1 2">ETA_A1</strain>
    </source>
</reference>
<gene>
    <name evidence="1" type="ORF">ETAA1_01030</name>
</gene>
<keyword evidence="2" id="KW-1185">Reference proteome</keyword>
<dbReference type="Proteomes" id="UP000319576">
    <property type="component" value="Chromosome"/>
</dbReference>
<name>A0A517XL44_9BACT</name>
<accession>A0A517XL44</accession>